<evidence type="ECO:0000313" key="2">
    <source>
        <dbReference type="Proteomes" id="UP001162992"/>
    </source>
</evidence>
<dbReference type="Proteomes" id="UP001162992">
    <property type="component" value="Chromosome 21"/>
</dbReference>
<name>A0ACC2ALR1_DIPCM</name>
<organism evidence="1 2">
    <name type="scientific">Diphasiastrum complanatum</name>
    <name type="common">Issler's clubmoss</name>
    <name type="synonym">Lycopodium complanatum</name>
    <dbReference type="NCBI Taxonomy" id="34168"/>
    <lineage>
        <taxon>Eukaryota</taxon>
        <taxon>Viridiplantae</taxon>
        <taxon>Streptophyta</taxon>
        <taxon>Embryophyta</taxon>
        <taxon>Tracheophyta</taxon>
        <taxon>Lycopodiopsida</taxon>
        <taxon>Lycopodiales</taxon>
        <taxon>Lycopodiaceae</taxon>
        <taxon>Lycopodioideae</taxon>
        <taxon>Diphasiastrum</taxon>
    </lineage>
</organism>
<gene>
    <name evidence="1" type="ORF">O6H91_21G070100</name>
</gene>
<reference evidence="2" key="1">
    <citation type="journal article" date="2024" name="Proc. Natl. Acad. Sci. U.S.A.">
        <title>Extraordinary preservation of gene collinearity over three hundred million years revealed in homosporous lycophytes.</title>
        <authorList>
            <person name="Li C."/>
            <person name="Wickell D."/>
            <person name="Kuo L.Y."/>
            <person name="Chen X."/>
            <person name="Nie B."/>
            <person name="Liao X."/>
            <person name="Peng D."/>
            <person name="Ji J."/>
            <person name="Jenkins J."/>
            <person name="Williams M."/>
            <person name="Shu S."/>
            <person name="Plott C."/>
            <person name="Barry K."/>
            <person name="Rajasekar S."/>
            <person name="Grimwood J."/>
            <person name="Han X."/>
            <person name="Sun S."/>
            <person name="Hou Z."/>
            <person name="He W."/>
            <person name="Dai G."/>
            <person name="Sun C."/>
            <person name="Schmutz J."/>
            <person name="Leebens-Mack J.H."/>
            <person name="Li F.W."/>
            <person name="Wang L."/>
        </authorList>
    </citation>
    <scope>NUCLEOTIDE SEQUENCE [LARGE SCALE GENOMIC DNA]</scope>
    <source>
        <strain evidence="2">cv. PW_Plant_1</strain>
    </source>
</reference>
<accession>A0ACC2ALR1</accession>
<keyword evidence="2" id="KW-1185">Reference proteome</keyword>
<evidence type="ECO:0000313" key="1">
    <source>
        <dbReference type="EMBL" id="KAJ7518459.1"/>
    </source>
</evidence>
<sequence>MIIFITQLQVVLSLARPPFWHLQSSNDNLRLSTCSSERETLLIMVCIAAT</sequence>
<proteinExistence type="predicted"/>
<dbReference type="EMBL" id="CM055112">
    <property type="protein sequence ID" value="KAJ7518459.1"/>
    <property type="molecule type" value="Genomic_DNA"/>
</dbReference>
<comment type="caution">
    <text evidence="1">The sequence shown here is derived from an EMBL/GenBank/DDBJ whole genome shotgun (WGS) entry which is preliminary data.</text>
</comment>
<protein>
    <submittedName>
        <fullName evidence="1">Uncharacterized protein</fullName>
    </submittedName>
</protein>